<dbReference type="PANTHER" id="PTHR33308:SF9">
    <property type="entry name" value="PEPTIDOGLYCAN HYDROLASE FLGJ"/>
    <property type="match status" value="1"/>
</dbReference>
<reference evidence="3 4" key="1">
    <citation type="submission" date="2020-10" db="EMBL/GenBank/DDBJ databases">
        <title>Connecting structure to function with the recovery of over 1000 high-quality activated sludge metagenome-assembled genomes encoding full-length rRNA genes using long-read sequencing.</title>
        <authorList>
            <person name="Singleton C.M."/>
            <person name="Petriglieri F."/>
            <person name="Kristensen J.M."/>
            <person name="Kirkegaard R.H."/>
            <person name="Michaelsen T.Y."/>
            <person name="Andersen M.H."/>
            <person name="Karst S.M."/>
            <person name="Dueholm M.S."/>
            <person name="Nielsen P.H."/>
            <person name="Albertsen M."/>
        </authorList>
    </citation>
    <scope>NUCLEOTIDE SEQUENCE [LARGE SCALE GENOMIC DNA]</scope>
    <source>
        <strain evidence="3">Ribe_18-Q3-R11-54_MAXAC.273</strain>
    </source>
</reference>
<dbReference type="EMBL" id="JADKGY010000008">
    <property type="protein sequence ID" value="MBK9982799.1"/>
    <property type="molecule type" value="Genomic_DNA"/>
</dbReference>
<evidence type="ECO:0000259" key="2">
    <source>
        <dbReference type="SMART" id="SM00047"/>
    </source>
</evidence>
<accession>A0A9D7SV95</accession>
<proteinExistence type="predicted"/>
<dbReference type="SMART" id="SM00047">
    <property type="entry name" value="LYZ2"/>
    <property type="match status" value="1"/>
</dbReference>
<sequence>MILIKVSLMMMVLFCTKPEDAVKPYISSYIETYKFVAIDEMVKSGIPASIIMAQAIVESNAGASSLARESNNHFGIKCKDYWEGSQYYHPDDDKDKQGKLIPSCFRKYDSVNDSYKDHTDFLMHTDHYKPLFAYDKTDYELWAMGLEICGYASQQGYGEQLIRTIKLYNLHELDYYTIQYVDRASLSPK</sequence>
<dbReference type="Proteomes" id="UP000808337">
    <property type="component" value="Unassembled WGS sequence"/>
</dbReference>
<dbReference type="Pfam" id="PF01832">
    <property type="entry name" value="Glucosaminidase"/>
    <property type="match status" value="1"/>
</dbReference>
<feature type="domain" description="Mannosyl-glycoprotein endo-beta-N-acetylglucosamidase-like" evidence="2">
    <location>
        <begin position="19"/>
        <end position="174"/>
    </location>
</feature>
<evidence type="ECO:0000256" key="1">
    <source>
        <dbReference type="ARBA" id="ARBA00022801"/>
    </source>
</evidence>
<evidence type="ECO:0000313" key="3">
    <source>
        <dbReference type="EMBL" id="MBK9982799.1"/>
    </source>
</evidence>
<dbReference type="InterPro" id="IPR002901">
    <property type="entry name" value="MGlyc_endo_b_GlcNAc-like_dom"/>
</dbReference>
<keyword evidence="1" id="KW-0378">Hydrolase</keyword>
<dbReference type="GO" id="GO:0004040">
    <property type="term" value="F:amidase activity"/>
    <property type="evidence" value="ECO:0007669"/>
    <property type="project" value="InterPro"/>
</dbReference>
<dbReference type="AlphaFoldDB" id="A0A9D7SV95"/>
<organism evidence="3 4">
    <name type="scientific">Candidatus Opimibacter skivensis</name>
    <dbReference type="NCBI Taxonomy" id="2982028"/>
    <lineage>
        <taxon>Bacteria</taxon>
        <taxon>Pseudomonadati</taxon>
        <taxon>Bacteroidota</taxon>
        <taxon>Saprospiria</taxon>
        <taxon>Saprospirales</taxon>
        <taxon>Saprospiraceae</taxon>
        <taxon>Candidatus Opimibacter</taxon>
    </lineage>
</organism>
<dbReference type="Gene3D" id="1.10.530.10">
    <property type="match status" value="1"/>
</dbReference>
<protein>
    <submittedName>
        <fullName evidence="3">Glucosaminidase domain-containing protein</fullName>
    </submittedName>
</protein>
<dbReference type="PANTHER" id="PTHR33308">
    <property type="entry name" value="PEPTIDOGLYCAN HYDROLASE FLGJ"/>
    <property type="match status" value="1"/>
</dbReference>
<dbReference type="InterPro" id="IPR051056">
    <property type="entry name" value="Glycosyl_Hydrolase_73"/>
</dbReference>
<evidence type="ECO:0000313" key="4">
    <source>
        <dbReference type="Proteomes" id="UP000808337"/>
    </source>
</evidence>
<comment type="caution">
    <text evidence="3">The sequence shown here is derived from an EMBL/GenBank/DDBJ whole genome shotgun (WGS) entry which is preliminary data.</text>
</comment>
<gene>
    <name evidence="3" type="ORF">IPP15_10325</name>
</gene>
<name>A0A9D7SV95_9BACT</name>